<gene>
    <name evidence="2" type="ORF">FHS49_003070</name>
</gene>
<keyword evidence="1" id="KW-0812">Transmembrane</keyword>
<dbReference type="EMBL" id="JACIJC010000005">
    <property type="protein sequence ID" value="MBB5687042.1"/>
    <property type="molecule type" value="Genomic_DNA"/>
</dbReference>
<feature type="transmembrane region" description="Helical" evidence="1">
    <location>
        <begin position="21"/>
        <end position="43"/>
    </location>
</feature>
<keyword evidence="3" id="KW-1185">Reference proteome</keyword>
<dbReference type="AlphaFoldDB" id="A0A7W9AKB3"/>
<protein>
    <recommendedName>
        <fullName evidence="4">Glycerophosphoryl diester phosphodiesterase membrane domain-containing protein</fullName>
    </recommendedName>
</protein>
<feature type="transmembrane region" description="Helical" evidence="1">
    <location>
        <begin position="63"/>
        <end position="88"/>
    </location>
</feature>
<reference evidence="2 3" key="1">
    <citation type="submission" date="2020-08" db="EMBL/GenBank/DDBJ databases">
        <title>Genomic Encyclopedia of Type Strains, Phase IV (KMG-IV): sequencing the most valuable type-strain genomes for metagenomic binning, comparative biology and taxonomic classification.</title>
        <authorList>
            <person name="Goeker M."/>
        </authorList>
    </citation>
    <scope>NUCLEOTIDE SEQUENCE [LARGE SCALE GENOMIC DNA]</scope>
    <source>
        <strain evidence="2 3">DSM 25079</strain>
    </source>
</reference>
<accession>A0A7W9AKB3</accession>
<keyword evidence="1" id="KW-1133">Transmembrane helix</keyword>
<evidence type="ECO:0008006" key="4">
    <source>
        <dbReference type="Google" id="ProtNLM"/>
    </source>
</evidence>
<evidence type="ECO:0000313" key="3">
    <source>
        <dbReference type="Proteomes" id="UP000549617"/>
    </source>
</evidence>
<keyword evidence="1" id="KW-0472">Membrane</keyword>
<evidence type="ECO:0000313" key="2">
    <source>
        <dbReference type="EMBL" id="MBB5687042.1"/>
    </source>
</evidence>
<sequence length="257" mass="27052">MAGLSISKAWDETAAFVGREGGLLFPVAFVFLALPAIIVGLMMPTQLESAKTMTEMMALIQPILPRILGAFLITTIIGLLGGLTLYTLTLKPAGTSVGEAIAFAMSRFVVALGATLILFLGWIVACILPYAIARSGAGPVAGLLILAMLPLVIFVAIRMMIISAVVIGENLGPVGTIQRAWALTKGAFWKLFGFVLVFGIVVIIVSLVGDMLFGLVDLVIGQNTTGIVSLIGGALLNTVINVYMLVMTARLYRQLAA</sequence>
<comment type="caution">
    <text evidence="2">The sequence shown here is derived from an EMBL/GenBank/DDBJ whole genome shotgun (WGS) entry which is preliminary data.</text>
</comment>
<dbReference type="Proteomes" id="UP000549617">
    <property type="component" value="Unassembled WGS sequence"/>
</dbReference>
<feature type="transmembrane region" description="Helical" evidence="1">
    <location>
        <begin position="227"/>
        <end position="246"/>
    </location>
</feature>
<feature type="transmembrane region" description="Helical" evidence="1">
    <location>
        <begin position="188"/>
        <end position="207"/>
    </location>
</feature>
<feature type="transmembrane region" description="Helical" evidence="1">
    <location>
        <begin position="144"/>
        <end position="167"/>
    </location>
</feature>
<evidence type="ECO:0000256" key="1">
    <source>
        <dbReference type="SAM" id="Phobius"/>
    </source>
</evidence>
<name>A0A7W9AKB3_9SPHN</name>
<dbReference type="RefSeq" id="WP_184020129.1">
    <property type="nucleotide sequence ID" value="NZ_JACIJC010000005.1"/>
</dbReference>
<organism evidence="2 3">
    <name type="scientific">Sphingobium boeckii</name>
    <dbReference type="NCBI Taxonomy" id="1082345"/>
    <lineage>
        <taxon>Bacteria</taxon>
        <taxon>Pseudomonadati</taxon>
        <taxon>Pseudomonadota</taxon>
        <taxon>Alphaproteobacteria</taxon>
        <taxon>Sphingomonadales</taxon>
        <taxon>Sphingomonadaceae</taxon>
        <taxon>Sphingobium</taxon>
    </lineage>
</organism>
<proteinExistence type="predicted"/>
<feature type="transmembrane region" description="Helical" evidence="1">
    <location>
        <begin position="108"/>
        <end position="132"/>
    </location>
</feature>